<dbReference type="EMBL" id="FQUM01000006">
    <property type="protein sequence ID" value="SHF53207.1"/>
    <property type="molecule type" value="Genomic_DNA"/>
</dbReference>
<dbReference type="RefSeq" id="WP_217651619.1">
    <property type="nucleotide sequence ID" value="NZ_FQUM01000006.1"/>
</dbReference>
<evidence type="ECO:0000313" key="1">
    <source>
        <dbReference type="EMBL" id="SHF53207.1"/>
    </source>
</evidence>
<dbReference type="AlphaFoldDB" id="A0A1M5CF27"/>
<dbReference type="SUPFAM" id="SSF52540">
    <property type="entry name" value="P-loop containing nucleoside triphosphate hydrolases"/>
    <property type="match status" value="1"/>
</dbReference>
<dbReference type="InterPro" id="IPR027417">
    <property type="entry name" value="P-loop_NTPase"/>
</dbReference>
<organism evidence="1 2">
    <name type="scientific">Mariniphaga anaerophila</name>
    <dbReference type="NCBI Taxonomy" id="1484053"/>
    <lineage>
        <taxon>Bacteria</taxon>
        <taxon>Pseudomonadati</taxon>
        <taxon>Bacteroidota</taxon>
        <taxon>Bacteroidia</taxon>
        <taxon>Marinilabiliales</taxon>
        <taxon>Prolixibacteraceae</taxon>
        <taxon>Mariniphaga</taxon>
    </lineage>
</organism>
<keyword evidence="2" id="KW-1185">Reference proteome</keyword>
<gene>
    <name evidence="1" type="ORF">SAMN05444274_10690</name>
</gene>
<dbReference type="STRING" id="1484053.SAMN05444274_10690"/>
<dbReference type="Proteomes" id="UP000184164">
    <property type="component" value="Unassembled WGS sequence"/>
</dbReference>
<name>A0A1M5CF27_9BACT</name>
<dbReference type="Gene3D" id="3.40.50.300">
    <property type="entry name" value="P-loop containing nucleotide triphosphate hydrolases"/>
    <property type="match status" value="1"/>
</dbReference>
<proteinExistence type="predicted"/>
<protein>
    <submittedName>
        <fullName evidence="1">AAA domain-containing protein</fullName>
    </submittedName>
</protein>
<accession>A0A1M5CF27</accession>
<reference evidence="1 2" key="1">
    <citation type="submission" date="2016-11" db="EMBL/GenBank/DDBJ databases">
        <authorList>
            <person name="Jaros S."/>
            <person name="Januszkiewicz K."/>
            <person name="Wedrychowicz H."/>
        </authorList>
    </citation>
    <scope>NUCLEOTIDE SEQUENCE [LARGE SCALE GENOMIC DNA]</scope>
    <source>
        <strain evidence="1 2">DSM 26910</strain>
    </source>
</reference>
<dbReference type="Pfam" id="PF13481">
    <property type="entry name" value="AAA_25"/>
    <property type="match status" value="1"/>
</dbReference>
<sequence>MNQEEIKKIIEGSLLKADHEFENPPICLEIMGDYGNQIFSTLGNFSTILARPKVGKTTFSAILVSSLLSAKTHLKFAPNLPDKRKKIIWIDTEQGTSECVRTLRFISKKVTGNEKKHPENLYFLSLRKYGPQQRSIITEYAINFLKDASFVVIDGIRDFATSINDEKEATAITDKLLKWTQEKNIHILTILHQNKGDSNARGHLGTELMNKAETVAKLSREEPNGTRVTIVEPEFTRHRDFEKFAYSLNDNGDLIEENAVQGYQPQNPKVDELTVYQLEETIRKTFNGTGSLTYGNLWQGLKSSLKTIDIKFGDNKCKELVTSLQNRKFLNYNENSKSYSPNIPKV</sequence>
<evidence type="ECO:0000313" key="2">
    <source>
        <dbReference type="Proteomes" id="UP000184164"/>
    </source>
</evidence>